<protein>
    <recommendedName>
        <fullName evidence="3">Alpha/beta hydrolase</fullName>
    </recommendedName>
</protein>
<accession>A0A9W5U1Y6</accession>
<proteinExistence type="predicted"/>
<gene>
    <name evidence="1" type="ORF">GCM10011409_42180</name>
</gene>
<organism evidence="1 2">
    <name type="scientific">Lentibacillus populi</name>
    <dbReference type="NCBI Taxonomy" id="1827502"/>
    <lineage>
        <taxon>Bacteria</taxon>
        <taxon>Bacillati</taxon>
        <taxon>Bacillota</taxon>
        <taxon>Bacilli</taxon>
        <taxon>Bacillales</taxon>
        <taxon>Bacillaceae</taxon>
        <taxon>Lentibacillus</taxon>
    </lineage>
</organism>
<evidence type="ECO:0008006" key="3">
    <source>
        <dbReference type="Google" id="ProtNLM"/>
    </source>
</evidence>
<reference evidence="1" key="1">
    <citation type="journal article" date="2014" name="Int. J. Syst. Evol. Microbiol.">
        <title>Complete genome sequence of Corynebacterium casei LMG S-19264T (=DSM 44701T), isolated from a smear-ripened cheese.</title>
        <authorList>
            <consortium name="US DOE Joint Genome Institute (JGI-PGF)"/>
            <person name="Walter F."/>
            <person name="Albersmeier A."/>
            <person name="Kalinowski J."/>
            <person name="Ruckert C."/>
        </authorList>
    </citation>
    <scope>NUCLEOTIDE SEQUENCE</scope>
    <source>
        <strain evidence="1">CGMCC 1.15454</strain>
    </source>
</reference>
<dbReference type="AlphaFoldDB" id="A0A9W5U1Y6"/>
<evidence type="ECO:0000313" key="1">
    <source>
        <dbReference type="EMBL" id="GGB60371.1"/>
    </source>
</evidence>
<reference evidence="1" key="2">
    <citation type="submission" date="2020-09" db="EMBL/GenBank/DDBJ databases">
        <authorList>
            <person name="Sun Q."/>
            <person name="Zhou Y."/>
        </authorList>
    </citation>
    <scope>NUCLEOTIDE SEQUENCE</scope>
    <source>
        <strain evidence="1">CGMCC 1.15454</strain>
    </source>
</reference>
<evidence type="ECO:0000313" key="2">
    <source>
        <dbReference type="Proteomes" id="UP000621492"/>
    </source>
</evidence>
<comment type="caution">
    <text evidence="1">The sequence shown here is derived from an EMBL/GenBank/DDBJ whole genome shotgun (WGS) entry which is preliminary data.</text>
</comment>
<keyword evidence="2" id="KW-1185">Reference proteome</keyword>
<name>A0A9W5U1Y6_9BACI</name>
<dbReference type="Proteomes" id="UP000621492">
    <property type="component" value="Unassembled WGS sequence"/>
</dbReference>
<dbReference type="EMBL" id="BMJD01000059">
    <property type="protein sequence ID" value="GGB60371.1"/>
    <property type="molecule type" value="Genomic_DNA"/>
</dbReference>
<sequence length="63" mass="6712">MKSEIPSLYVIGNEDPDFSEELIGSLNNELVSGLIIPDANHGLEVKGDIKATINAAMQVITSV</sequence>